<name>A0A5C6PMV0_9TELE</name>
<protein>
    <recommendedName>
        <fullName evidence="4">Secreted protein</fullName>
    </recommendedName>
</protein>
<evidence type="ECO:0000313" key="3">
    <source>
        <dbReference type="Proteomes" id="UP000324091"/>
    </source>
</evidence>
<dbReference type="AlphaFoldDB" id="A0A5C6PMV0"/>
<keyword evidence="3" id="KW-1185">Reference proteome</keyword>
<proteinExistence type="predicted"/>
<feature type="chain" id="PRO_5022954097" description="Secreted protein" evidence="1">
    <location>
        <begin position="29"/>
        <end position="86"/>
    </location>
</feature>
<organism evidence="2 3">
    <name type="scientific">Takifugu flavidus</name>
    <name type="common">sansaifugu</name>
    <dbReference type="NCBI Taxonomy" id="433684"/>
    <lineage>
        <taxon>Eukaryota</taxon>
        <taxon>Metazoa</taxon>
        <taxon>Chordata</taxon>
        <taxon>Craniata</taxon>
        <taxon>Vertebrata</taxon>
        <taxon>Euteleostomi</taxon>
        <taxon>Actinopterygii</taxon>
        <taxon>Neopterygii</taxon>
        <taxon>Teleostei</taxon>
        <taxon>Neoteleostei</taxon>
        <taxon>Acanthomorphata</taxon>
        <taxon>Eupercaria</taxon>
        <taxon>Tetraodontiformes</taxon>
        <taxon>Tetradontoidea</taxon>
        <taxon>Tetraodontidae</taxon>
        <taxon>Takifugu</taxon>
    </lineage>
</organism>
<accession>A0A5C6PMV0</accession>
<dbReference type="EMBL" id="RHFK02000002">
    <property type="protein sequence ID" value="TWW79620.1"/>
    <property type="molecule type" value="Genomic_DNA"/>
</dbReference>
<evidence type="ECO:0008006" key="4">
    <source>
        <dbReference type="Google" id="ProtNLM"/>
    </source>
</evidence>
<feature type="signal peptide" evidence="1">
    <location>
        <begin position="1"/>
        <end position="28"/>
    </location>
</feature>
<comment type="caution">
    <text evidence="2">The sequence shown here is derived from an EMBL/GenBank/DDBJ whole genome shotgun (WGS) entry which is preliminary data.</text>
</comment>
<evidence type="ECO:0000313" key="2">
    <source>
        <dbReference type="EMBL" id="TWW79620.1"/>
    </source>
</evidence>
<gene>
    <name evidence="2" type="ORF">D4764_10G0006500</name>
</gene>
<evidence type="ECO:0000256" key="1">
    <source>
        <dbReference type="SAM" id="SignalP"/>
    </source>
</evidence>
<keyword evidence="1" id="KW-0732">Signal</keyword>
<reference evidence="2 3" key="1">
    <citation type="submission" date="2019-04" db="EMBL/GenBank/DDBJ databases">
        <title>Chromosome genome assembly for Takifugu flavidus.</title>
        <authorList>
            <person name="Xiao S."/>
        </authorList>
    </citation>
    <scope>NUCLEOTIDE SEQUENCE [LARGE SCALE GENOMIC DNA]</scope>
    <source>
        <strain evidence="2">HTHZ2018</strain>
        <tissue evidence="2">Muscle</tissue>
    </source>
</reference>
<sequence length="86" mass="9099">MSGNPKPGGCWVSLFWSPVLWKVPVISAKLTNDAASAALIQTSVCRPIAPKLSVSVSKDGCACVADAGRVTERRQRSCPHALHKLA</sequence>
<dbReference type="Proteomes" id="UP000324091">
    <property type="component" value="Chromosome 10"/>
</dbReference>